<evidence type="ECO:0000313" key="1">
    <source>
        <dbReference type="EMBL" id="MBA2882710.1"/>
    </source>
</evidence>
<gene>
    <name evidence="1" type="ORF">HNR65_003065</name>
</gene>
<evidence type="ECO:0000313" key="2">
    <source>
        <dbReference type="Proteomes" id="UP000525298"/>
    </source>
</evidence>
<reference evidence="1 2" key="1">
    <citation type="submission" date="2020-07" db="EMBL/GenBank/DDBJ databases">
        <title>Genomic Encyclopedia of Type Strains, Phase IV (KMG-IV): sequencing the most valuable type-strain genomes for metagenomic binning, comparative biology and taxonomic classification.</title>
        <authorList>
            <person name="Goeker M."/>
        </authorList>
    </citation>
    <scope>NUCLEOTIDE SEQUENCE [LARGE SCALE GENOMIC DNA]</scope>
    <source>
        <strain evidence="1 2">DSM 17721</strain>
    </source>
</reference>
<keyword evidence="2" id="KW-1185">Reference proteome</keyword>
<accession>A0A7W0HLV4</accession>
<dbReference type="AlphaFoldDB" id="A0A7W0HLV4"/>
<comment type="caution">
    <text evidence="1">The sequence shown here is derived from an EMBL/GenBank/DDBJ whole genome shotgun (WGS) entry which is preliminary data.</text>
</comment>
<proteinExistence type="predicted"/>
<dbReference type="Proteomes" id="UP000525298">
    <property type="component" value="Unassembled WGS sequence"/>
</dbReference>
<name>A0A7W0HLV4_9BACT</name>
<organism evidence="1 2">
    <name type="scientific">Desulfosalsimonas propionicica</name>
    <dbReference type="NCBI Taxonomy" id="332175"/>
    <lineage>
        <taxon>Bacteria</taxon>
        <taxon>Pseudomonadati</taxon>
        <taxon>Thermodesulfobacteriota</taxon>
        <taxon>Desulfobacteria</taxon>
        <taxon>Desulfobacterales</taxon>
        <taxon>Desulfosalsimonadaceae</taxon>
        <taxon>Desulfosalsimonas</taxon>
    </lineage>
</organism>
<protein>
    <submittedName>
        <fullName evidence="1">Uncharacterized protein</fullName>
    </submittedName>
</protein>
<dbReference type="RefSeq" id="WP_181552336.1">
    <property type="nucleotide sequence ID" value="NZ_JACDUS010000012.1"/>
</dbReference>
<sequence length="176" mass="20275">MPRQCAGPPWHQRQCWQAANFSVRHIFEKHPDRLNLMVETAGHIRAGLEQLDWLYQDLCAKTCTFCPEPCCLSADVWFDLKDLLFLHAAGLALPVQNPKKHSQMPCAFLGPRGCVLARTNRPWICTWYLCATQKHRLTREDPVRLARIQNLTQQVKTLRATLENRFIALALEDKGQ</sequence>
<dbReference type="EMBL" id="JACDUS010000012">
    <property type="protein sequence ID" value="MBA2882710.1"/>
    <property type="molecule type" value="Genomic_DNA"/>
</dbReference>